<organism evidence="7 8">
    <name type="scientific">blood disease bacterium A2-HR MARDI</name>
    <dbReference type="NCBI Taxonomy" id="1944648"/>
    <lineage>
        <taxon>Bacteria</taxon>
        <taxon>Pseudomonadati</taxon>
        <taxon>Pseudomonadota</taxon>
        <taxon>Betaproteobacteria</taxon>
        <taxon>Burkholderiales</taxon>
        <taxon>Burkholderiaceae</taxon>
        <taxon>Ralstonia</taxon>
        <taxon>Ralstonia solanacearum species complex</taxon>
    </lineage>
</organism>
<proteinExistence type="inferred from homology"/>
<dbReference type="GO" id="GO:0006935">
    <property type="term" value="P:chemotaxis"/>
    <property type="evidence" value="ECO:0007669"/>
    <property type="project" value="InterPro"/>
</dbReference>
<evidence type="ECO:0000259" key="6">
    <source>
        <dbReference type="PROSITE" id="PS50885"/>
    </source>
</evidence>
<dbReference type="Pfam" id="PF00672">
    <property type="entry name" value="HAMP"/>
    <property type="match status" value="1"/>
</dbReference>
<dbReference type="InterPro" id="IPR004089">
    <property type="entry name" value="MCPsignal_dom"/>
</dbReference>
<evidence type="ECO:0000256" key="1">
    <source>
        <dbReference type="ARBA" id="ARBA00023224"/>
    </source>
</evidence>
<dbReference type="GO" id="GO:0004888">
    <property type="term" value="F:transmembrane signaling receptor activity"/>
    <property type="evidence" value="ECO:0007669"/>
    <property type="project" value="InterPro"/>
</dbReference>
<dbReference type="InterPro" id="IPR003660">
    <property type="entry name" value="HAMP_dom"/>
</dbReference>
<dbReference type="RefSeq" id="WP_013210756.1">
    <property type="nucleotide sequence ID" value="NZ_CP019912.1"/>
</dbReference>
<gene>
    <name evidence="7" type="ORF">B0B51_22675</name>
</gene>
<feature type="transmembrane region" description="Helical" evidence="4">
    <location>
        <begin position="28"/>
        <end position="47"/>
    </location>
</feature>
<dbReference type="SMART" id="SM00283">
    <property type="entry name" value="MA"/>
    <property type="match status" value="1"/>
</dbReference>
<evidence type="ECO:0000259" key="5">
    <source>
        <dbReference type="PROSITE" id="PS50111"/>
    </source>
</evidence>
<dbReference type="SMART" id="SM00304">
    <property type="entry name" value="HAMP"/>
    <property type="match status" value="1"/>
</dbReference>
<dbReference type="GO" id="GO:0007165">
    <property type="term" value="P:signal transduction"/>
    <property type="evidence" value="ECO:0007669"/>
    <property type="project" value="UniProtKB-KW"/>
</dbReference>
<protein>
    <submittedName>
        <fullName evidence="7">Methyl-accepting chemotaxis protein</fullName>
    </submittedName>
</protein>
<dbReference type="PROSITE" id="PS50111">
    <property type="entry name" value="CHEMOTAXIS_TRANSDUC_2"/>
    <property type="match status" value="1"/>
</dbReference>
<keyword evidence="7" id="KW-0614">Plasmid</keyword>
<dbReference type="AlphaFoldDB" id="A0A1U9VQZ9"/>
<evidence type="ECO:0000256" key="4">
    <source>
        <dbReference type="SAM" id="Phobius"/>
    </source>
</evidence>
<accession>A0A1U9VQZ9</accession>
<dbReference type="InterPro" id="IPR004090">
    <property type="entry name" value="Chemotax_Me-accpt_rcpt"/>
</dbReference>
<evidence type="ECO:0000256" key="2">
    <source>
        <dbReference type="ARBA" id="ARBA00029447"/>
    </source>
</evidence>
<geneLocation type="plasmid" evidence="7">
    <name>unnamed</name>
</geneLocation>
<sequence length="558" mass="60020">MVSATPRISNAALAGMLRGGRFTLGNRIVLSFGVLFVLMLVMAAVSYTRLRVIDEEAVSLERDSVPGLYIATSLRAASRNGYATLERALFVDSDPESLRRDLDGVAEHLKALDKYSADYETTIFREDDRARFRAFRAAVDKYVPQISEALALARTSKPAGQAATLRARPAWDAMTDVVDQLVADNRAVADASSRQIRASVLGTEITLAVALGVVLLAALALGYALYRAVTVPMVRLVDVHDAMRTGDLAQRLNLHRTDEFGTLEEGFNRMTEELASLVSQAQKSSLQVTTSVAEIAATSKEQQATAAETATTTTEIGATSREIFATSRDLLRTMNEVSAVAEQSASLAGASQSGLTHMEDTMRGVMEAAGSVNAKLAILSEKATNINQVVSTITKVADQTNLLSLNAAIEAEKAGEYGRGFAVVATEIRRLADQTAVATYDIEQTVREIQSAVSAGVMGMDKFSEEVRRGMRDVQQVGTQLSQIISEVQALAPRFQVVNEGMQTQATGAEQITQALSQLSEAAQQTAESLRQSSQAIDDLTLVANQLRTGVSRFKLEA</sequence>
<dbReference type="CDD" id="cd06225">
    <property type="entry name" value="HAMP"/>
    <property type="match status" value="1"/>
</dbReference>
<dbReference type="Pfam" id="PF12729">
    <property type="entry name" value="4HB_MCP_1"/>
    <property type="match status" value="1"/>
</dbReference>
<dbReference type="PROSITE" id="PS50885">
    <property type="entry name" value="HAMP"/>
    <property type="match status" value="1"/>
</dbReference>
<feature type="domain" description="Methyl-accepting transducer" evidence="5">
    <location>
        <begin position="284"/>
        <end position="520"/>
    </location>
</feature>
<dbReference type="Pfam" id="PF00015">
    <property type="entry name" value="MCPsignal"/>
    <property type="match status" value="1"/>
</dbReference>
<name>A0A1U9VQZ9_9RALS</name>
<evidence type="ECO:0000313" key="8">
    <source>
        <dbReference type="Proteomes" id="UP000189628"/>
    </source>
</evidence>
<dbReference type="SUPFAM" id="SSF58104">
    <property type="entry name" value="Methyl-accepting chemotaxis protein (MCP) signaling domain"/>
    <property type="match status" value="1"/>
</dbReference>
<dbReference type="InterPro" id="IPR024478">
    <property type="entry name" value="HlyB_4HB_MCP"/>
</dbReference>
<dbReference type="Gene3D" id="1.10.287.950">
    <property type="entry name" value="Methyl-accepting chemotaxis protein"/>
    <property type="match status" value="1"/>
</dbReference>
<keyword evidence="1 3" id="KW-0807">Transducer</keyword>
<keyword evidence="4" id="KW-0472">Membrane</keyword>
<dbReference type="PRINTS" id="PR00260">
    <property type="entry name" value="CHEMTRNSDUCR"/>
</dbReference>
<comment type="similarity">
    <text evidence="2">Belongs to the methyl-accepting chemotaxis (MCP) protein family.</text>
</comment>
<dbReference type="GO" id="GO:0016020">
    <property type="term" value="C:membrane"/>
    <property type="evidence" value="ECO:0007669"/>
    <property type="project" value="InterPro"/>
</dbReference>
<dbReference type="Proteomes" id="UP000189628">
    <property type="component" value="Plasmid unnamed"/>
</dbReference>
<keyword evidence="4" id="KW-0812">Transmembrane</keyword>
<dbReference type="PANTHER" id="PTHR32089">
    <property type="entry name" value="METHYL-ACCEPTING CHEMOTAXIS PROTEIN MCPB"/>
    <property type="match status" value="1"/>
</dbReference>
<reference evidence="7 8" key="1">
    <citation type="submission" date="2017-02" db="EMBL/GenBank/DDBJ databases">
        <title>Blood Disease Bacterium A2-HR MARDI.</title>
        <authorList>
            <person name="Badrun R."/>
            <person name="Abu Bakar N."/>
            <person name="Laboh R."/>
        </authorList>
    </citation>
    <scope>NUCLEOTIDE SEQUENCE [LARGE SCALE GENOMIC DNA]</scope>
    <source>
        <strain evidence="7 8">A2-HR MARDI</strain>
        <plasmid evidence="8">Plasmid</plasmid>
    </source>
</reference>
<dbReference type="EMBL" id="CP019912">
    <property type="protein sequence ID" value="AQW32597.1"/>
    <property type="molecule type" value="Genomic_DNA"/>
</dbReference>
<keyword evidence="4" id="KW-1133">Transmembrane helix</keyword>
<feature type="domain" description="HAMP" evidence="6">
    <location>
        <begin position="227"/>
        <end position="279"/>
    </location>
</feature>
<dbReference type="PANTHER" id="PTHR32089:SF120">
    <property type="entry name" value="METHYL-ACCEPTING CHEMOTAXIS PROTEIN TLPQ"/>
    <property type="match status" value="1"/>
</dbReference>
<feature type="transmembrane region" description="Helical" evidence="4">
    <location>
        <begin position="205"/>
        <end position="226"/>
    </location>
</feature>
<evidence type="ECO:0000256" key="3">
    <source>
        <dbReference type="PROSITE-ProRule" id="PRU00284"/>
    </source>
</evidence>
<dbReference type="Gene3D" id="6.10.340.10">
    <property type="match status" value="1"/>
</dbReference>
<evidence type="ECO:0000313" key="7">
    <source>
        <dbReference type="EMBL" id="AQW32597.1"/>
    </source>
</evidence>